<dbReference type="AlphaFoldDB" id="A0A1I7XII9"/>
<dbReference type="PANTHER" id="PTHR45955:SF1">
    <property type="entry name" value="PHOSPHOACETYLGLUCOSAMINE MUTASE"/>
    <property type="match status" value="1"/>
</dbReference>
<dbReference type="WBParaSite" id="Hba_17523">
    <property type="protein sequence ID" value="Hba_17523"/>
    <property type="gene ID" value="Hba_17523"/>
</dbReference>
<dbReference type="PANTHER" id="PTHR45955">
    <property type="entry name" value="PHOSPHOACETYLGLUCOSAMINE MUTASE"/>
    <property type="match status" value="1"/>
</dbReference>
<dbReference type="GO" id="GO:0004610">
    <property type="term" value="F:phosphoacetylglucosamine mutase activity"/>
    <property type="evidence" value="ECO:0007669"/>
    <property type="project" value="TreeGrafter"/>
</dbReference>
<evidence type="ECO:0000313" key="3">
    <source>
        <dbReference type="Proteomes" id="UP000095283"/>
    </source>
</evidence>
<dbReference type="Proteomes" id="UP000095283">
    <property type="component" value="Unplaced"/>
</dbReference>
<sequence>MADLLPVEVPEDFSRAKNRDHDGSICPIPSDMKFTYGTAGFRQKAQYLSFIVFRMGYLAGLRARELNKSVGVMITASHNPALDNGVKIVDPMGEMLAADWEVSFYLDCVIEF</sequence>
<dbReference type="InterPro" id="IPR016066">
    <property type="entry name" value="A-D-PHexomutase_CS"/>
</dbReference>
<evidence type="ECO:0000256" key="1">
    <source>
        <dbReference type="ARBA" id="ARBA00010231"/>
    </source>
</evidence>
<dbReference type="Pfam" id="PF02878">
    <property type="entry name" value="PGM_PMM_I"/>
    <property type="match status" value="1"/>
</dbReference>
<evidence type="ECO:0000313" key="4">
    <source>
        <dbReference type="WBParaSite" id="Hba_17523"/>
    </source>
</evidence>
<protein>
    <submittedName>
        <fullName evidence="4">PGM_PMM_I domain-containing protein</fullName>
    </submittedName>
</protein>
<dbReference type="GO" id="GO:0006048">
    <property type="term" value="P:UDP-N-acetylglucosamine biosynthetic process"/>
    <property type="evidence" value="ECO:0007669"/>
    <property type="project" value="TreeGrafter"/>
</dbReference>
<dbReference type="PROSITE" id="PS00710">
    <property type="entry name" value="PGM_PMM"/>
    <property type="match status" value="1"/>
</dbReference>
<organism evidence="3 4">
    <name type="scientific">Heterorhabditis bacteriophora</name>
    <name type="common">Entomopathogenic nematode worm</name>
    <dbReference type="NCBI Taxonomy" id="37862"/>
    <lineage>
        <taxon>Eukaryota</taxon>
        <taxon>Metazoa</taxon>
        <taxon>Ecdysozoa</taxon>
        <taxon>Nematoda</taxon>
        <taxon>Chromadorea</taxon>
        <taxon>Rhabditida</taxon>
        <taxon>Rhabditina</taxon>
        <taxon>Rhabditomorpha</taxon>
        <taxon>Strongyloidea</taxon>
        <taxon>Heterorhabditidae</taxon>
        <taxon>Heterorhabditis</taxon>
    </lineage>
</organism>
<proteinExistence type="inferred from homology"/>
<dbReference type="SUPFAM" id="SSF53738">
    <property type="entry name" value="Phosphoglucomutase, first 3 domains"/>
    <property type="match status" value="1"/>
</dbReference>
<keyword evidence="3" id="KW-1185">Reference proteome</keyword>
<accession>A0A1I7XII9</accession>
<dbReference type="GO" id="GO:0005975">
    <property type="term" value="P:carbohydrate metabolic process"/>
    <property type="evidence" value="ECO:0007669"/>
    <property type="project" value="InterPro"/>
</dbReference>
<comment type="similarity">
    <text evidence="1">Belongs to the phosphohexose mutase family.</text>
</comment>
<dbReference type="Gene3D" id="3.40.120.10">
    <property type="entry name" value="Alpha-D-Glucose-1,6-Bisphosphate, subunit A, domain 3"/>
    <property type="match status" value="1"/>
</dbReference>
<evidence type="ECO:0000259" key="2">
    <source>
        <dbReference type="Pfam" id="PF02878"/>
    </source>
</evidence>
<name>A0A1I7XII9_HETBA</name>
<dbReference type="InterPro" id="IPR005844">
    <property type="entry name" value="A-D-PHexomutase_a/b/a-I"/>
</dbReference>
<dbReference type="InterPro" id="IPR016055">
    <property type="entry name" value="A-D-PHexomutase_a/b/a-I/II/III"/>
</dbReference>
<dbReference type="GO" id="GO:0000287">
    <property type="term" value="F:magnesium ion binding"/>
    <property type="evidence" value="ECO:0007669"/>
    <property type="project" value="InterPro"/>
</dbReference>
<feature type="domain" description="Alpha-D-phosphohexomutase alpha/beta/alpha" evidence="2">
    <location>
        <begin position="63"/>
        <end position="98"/>
    </location>
</feature>
<reference evidence="4" key="1">
    <citation type="submission" date="2016-11" db="UniProtKB">
        <authorList>
            <consortium name="WormBaseParasite"/>
        </authorList>
    </citation>
    <scope>IDENTIFICATION</scope>
</reference>